<keyword evidence="3" id="KW-0012">Acyltransferase</keyword>
<keyword evidence="2 4" id="KW-0808">Transferase</keyword>
<dbReference type="PANTHER" id="PTHR31623:SF36">
    <property type="entry name" value="STEMMADENINE O-ACETYLTRANSFERASE-LIKE"/>
    <property type="match status" value="1"/>
</dbReference>
<gene>
    <name evidence="4" type="ORF">COLO4_29407</name>
</gene>
<comment type="similarity">
    <text evidence="1">Belongs to the plant acyltransferase family.</text>
</comment>
<dbReference type="Proteomes" id="UP000187203">
    <property type="component" value="Unassembled WGS sequence"/>
</dbReference>
<evidence type="ECO:0000256" key="1">
    <source>
        <dbReference type="ARBA" id="ARBA00009861"/>
    </source>
</evidence>
<keyword evidence="5" id="KW-1185">Reference proteome</keyword>
<name>A0A1R3HER7_9ROSI</name>
<accession>A0A1R3HER7</accession>
<evidence type="ECO:0000313" key="4">
    <source>
        <dbReference type="EMBL" id="OMO68803.1"/>
    </source>
</evidence>
<dbReference type="STRING" id="93759.A0A1R3HER7"/>
<dbReference type="InterPro" id="IPR023213">
    <property type="entry name" value="CAT-like_dom_sf"/>
</dbReference>
<protein>
    <submittedName>
        <fullName evidence="4">Transferase</fullName>
    </submittedName>
</protein>
<dbReference type="Pfam" id="PF02458">
    <property type="entry name" value="Transferase"/>
    <property type="match status" value="1"/>
</dbReference>
<sequence length="443" mass="49970">MELRITSREMVKPSSKELHLLKPFKLSLIDQLSPTNYVPLIFFYTKPSYSQFPDQLKNSLSETLNQFYPLSGRTKDNLYISCYDEGVPFLEAKVNGNLSDYIEQTELEALNQLLPYRPFCFLPNSTVPPLAIQLTIFDCGGISLALCCSHKIIDASTISVFLKSWAAFCKGSNGELPNPDLLQAASRYFPPIESMPTNSNMKSLLFNEGRRKTKNFVFDAKAIATLMFKSKSKSLKNPSRVVAVSAFVWKHAMIASRSASGTQKPSILSQSVNIRQKVKPQLPEYSIGNLFLLPATTYNPVEEEIKLHELAYLVRETVENVSSDIQGLLQGEEGFKIMSEQLSQMAEMVSKGKVQFYTLISWLNTLDGDEDFGWGKATLFSIPGVDSQNREFSNCIILKKKTRQHKAIEAWVTLSEKEMGFLEKDPEFLAFASPNHNYDKIKI</sequence>
<evidence type="ECO:0000256" key="3">
    <source>
        <dbReference type="ARBA" id="ARBA00023315"/>
    </source>
</evidence>
<dbReference type="AlphaFoldDB" id="A0A1R3HER7"/>
<comment type="caution">
    <text evidence="4">The sequence shown here is derived from an EMBL/GenBank/DDBJ whole genome shotgun (WGS) entry which is preliminary data.</text>
</comment>
<dbReference type="OrthoDB" id="671439at2759"/>
<dbReference type="Gene3D" id="3.30.559.10">
    <property type="entry name" value="Chloramphenicol acetyltransferase-like domain"/>
    <property type="match status" value="2"/>
</dbReference>
<dbReference type="EMBL" id="AWUE01020345">
    <property type="protein sequence ID" value="OMO68803.1"/>
    <property type="molecule type" value="Genomic_DNA"/>
</dbReference>
<dbReference type="GO" id="GO:0016746">
    <property type="term" value="F:acyltransferase activity"/>
    <property type="evidence" value="ECO:0007669"/>
    <property type="project" value="UniProtKB-KW"/>
</dbReference>
<organism evidence="4 5">
    <name type="scientific">Corchorus olitorius</name>
    <dbReference type="NCBI Taxonomy" id="93759"/>
    <lineage>
        <taxon>Eukaryota</taxon>
        <taxon>Viridiplantae</taxon>
        <taxon>Streptophyta</taxon>
        <taxon>Embryophyta</taxon>
        <taxon>Tracheophyta</taxon>
        <taxon>Spermatophyta</taxon>
        <taxon>Magnoliopsida</taxon>
        <taxon>eudicotyledons</taxon>
        <taxon>Gunneridae</taxon>
        <taxon>Pentapetalae</taxon>
        <taxon>rosids</taxon>
        <taxon>malvids</taxon>
        <taxon>Malvales</taxon>
        <taxon>Malvaceae</taxon>
        <taxon>Grewioideae</taxon>
        <taxon>Apeibeae</taxon>
        <taxon>Corchorus</taxon>
    </lineage>
</organism>
<dbReference type="PANTHER" id="PTHR31623">
    <property type="entry name" value="F21J9.9"/>
    <property type="match status" value="1"/>
</dbReference>
<evidence type="ECO:0000313" key="5">
    <source>
        <dbReference type="Proteomes" id="UP000187203"/>
    </source>
</evidence>
<reference evidence="5" key="1">
    <citation type="submission" date="2013-09" db="EMBL/GenBank/DDBJ databases">
        <title>Corchorus olitorius genome sequencing.</title>
        <authorList>
            <person name="Alam M."/>
            <person name="Haque M.S."/>
            <person name="Islam M.S."/>
            <person name="Emdad E.M."/>
            <person name="Islam M.M."/>
            <person name="Ahmed B."/>
            <person name="Halim A."/>
            <person name="Hossen Q.M.M."/>
            <person name="Hossain M.Z."/>
            <person name="Ahmed R."/>
            <person name="Khan M.M."/>
            <person name="Islam R."/>
            <person name="Rashid M.M."/>
            <person name="Khan S.A."/>
            <person name="Rahman M.S."/>
            <person name="Alam M."/>
            <person name="Yahiya A.S."/>
            <person name="Khan M.S."/>
            <person name="Azam M.S."/>
            <person name="Haque T."/>
            <person name="Lashkar M.Z.H."/>
            <person name="Akhand A.I."/>
            <person name="Morshed G."/>
            <person name="Roy S."/>
            <person name="Uddin K.S."/>
            <person name="Rabeya T."/>
            <person name="Hossain A.S."/>
            <person name="Chowdhury A."/>
            <person name="Snigdha A.R."/>
            <person name="Mortoza M.S."/>
            <person name="Matin S.A."/>
            <person name="Hoque S.M.E."/>
            <person name="Islam M.K."/>
            <person name="Roy D.K."/>
            <person name="Haider R."/>
            <person name="Moosa M.M."/>
            <person name="Elias S.M."/>
            <person name="Hasan A.M."/>
            <person name="Jahan S."/>
            <person name="Shafiuddin M."/>
            <person name="Mahmood N."/>
            <person name="Shommy N.S."/>
        </authorList>
    </citation>
    <scope>NUCLEOTIDE SEQUENCE [LARGE SCALE GENOMIC DNA]</scope>
    <source>
        <strain evidence="5">cv. O-4</strain>
    </source>
</reference>
<evidence type="ECO:0000256" key="2">
    <source>
        <dbReference type="ARBA" id="ARBA00022679"/>
    </source>
</evidence>
<proteinExistence type="inferred from homology"/>